<feature type="domain" description="OmpA-like" evidence="5">
    <location>
        <begin position="112"/>
        <end position="229"/>
    </location>
</feature>
<dbReference type="Pfam" id="PF00691">
    <property type="entry name" value="OmpA"/>
    <property type="match status" value="1"/>
</dbReference>
<keyword evidence="3" id="KW-0998">Cell outer membrane</keyword>
<evidence type="ECO:0000313" key="6">
    <source>
        <dbReference type="EMBL" id="MBB1126920.1"/>
    </source>
</evidence>
<organism evidence="6 7">
    <name type="scientific">Thiospirillum jenense</name>
    <dbReference type="NCBI Taxonomy" id="1653858"/>
    <lineage>
        <taxon>Bacteria</taxon>
        <taxon>Pseudomonadati</taxon>
        <taxon>Pseudomonadota</taxon>
        <taxon>Gammaproteobacteria</taxon>
        <taxon>Chromatiales</taxon>
        <taxon>Chromatiaceae</taxon>
        <taxon>Thiospirillum</taxon>
    </lineage>
</organism>
<dbReference type="InterPro" id="IPR006665">
    <property type="entry name" value="OmpA-like"/>
</dbReference>
<dbReference type="InterPro" id="IPR039567">
    <property type="entry name" value="Gly-zipper"/>
</dbReference>
<keyword evidence="7" id="KW-1185">Reference proteome</keyword>
<dbReference type="InterPro" id="IPR006664">
    <property type="entry name" value="OMP_bac"/>
</dbReference>
<dbReference type="InterPro" id="IPR036737">
    <property type="entry name" value="OmpA-like_sf"/>
</dbReference>
<dbReference type="InterPro" id="IPR050330">
    <property type="entry name" value="Bact_OuterMem_StrucFunc"/>
</dbReference>
<dbReference type="SUPFAM" id="SSF103088">
    <property type="entry name" value="OmpA-like"/>
    <property type="match status" value="1"/>
</dbReference>
<accession>A0A839HFT7</accession>
<dbReference type="EMBL" id="JABVCQ010000029">
    <property type="protein sequence ID" value="MBB1126920.1"/>
    <property type="molecule type" value="Genomic_DNA"/>
</dbReference>
<evidence type="ECO:0000259" key="5">
    <source>
        <dbReference type="PROSITE" id="PS51123"/>
    </source>
</evidence>
<comment type="caution">
    <text evidence="6">The sequence shown here is derived from an EMBL/GenBank/DDBJ whole genome shotgun (WGS) entry which is preliminary data.</text>
</comment>
<protein>
    <submittedName>
        <fullName evidence="6">OmpA family protein</fullName>
    </submittedName>
</protein>
<comment type="subcellular location">
    <subcellularLocation>
        <location evidence="1">Cell outer membrane</location>
    </subcellularLocation>
</comment>
<dbReference type="PROSITE" id="PS51123">
    <property type="entry name" value="OMPA_2"/>
    <property type="match status" value="1"/>
</dbReference>
<evidence type="ECO:0000256" key="4">
    <source>
        <dbReference type="PROSITE-ProRule" id="PRU00473"/>
    </source>
</evidence>
<dbReference type="GO" id="GO:0009279">
    <property type="term" value="C:cell outer membrane"/>
    <property type="evidence" value="ECO:0007669"/>
    <property type="project" value="UniProtKB-SubCell"/>
</dbReference>
<reference evidence="6 7" key="1">
    <citation type="journal article" date="2020" name="Arch. Microbiol.">
        <title>The genome sequence of the giant phototrophic gammaproteobacterium Thiospirillum jenense gives insight into its physiological properties and phylogenetic relationships.</title>
        <authorList>
            <person name="Imhoff J.F."/>
            <person name="Meyer T.E."/>
            <person name="Kyndt J.A."/>
        </authorList>
    </citation>
    <scope>NUCLEOTIDE SEQUENCE [LARGE SCALE GENOMIC DNA]</scope>
    <source>
        <strain evidence="6 7">DSM 216</strain>
    </source>
</reference>
<dbReference type="Pfam" id="PF13488">
    <property type="entry name" value="Gly-zipper_Omp"/>
    <property type="match status" value="1"/>
</dbReference>
<sequence length="231" mass="24285">MLSTASFPRLLLAAAVTTALTGCVTMDEYGNPQPMSQTAQGAGLGALAGAATGAALGSLSANAGRGALIGAIGGALVGAAVGNYMEQQRLDFERALANEIQRGDIRIEKLPNDQLLVSMTSNTAFDFDSTRIKPGFYSTMDKIANIVNQYGKTQLTIGGHTDSVGSDQYNLDLSRRRAAAVQSYLLGDQVLPARLSAYGYGETQPIASNNNEDGRQLNRRVDITIVPIVEG</sequence>
<keyword evidence="2 4" id="KW-0472">Membrane</keyword>
<dbReference type="CDD" id="cd07185">
    <property type="entry name" value="OmpA_C-like"/>
    <property type="match status" value="1"/>
</dbReference>
<evidence type="ECO:0000256" key="2">
    <source>
        <dbReference type="ARBA" id="ARBA00023136"/>
    </source>
</evidence>
<evidence type="ECO:0000256" key="1">
    <source>
        <dbReference type="ARBA" id="ARBA00004442"/>
    </source>
</evidence>
<name>A0A839HFT7_9GAMM</name>
<dbReference type="Gene3D" id="3.30.1330.60">
    <property type="entry name" value="OmpA-like domain"/>
    <property type="match status" value="1"/>
</dbReference>
<gene>
    <name evidence="6" type="ORF">HUK38_11895</name>
</gene>
<dbReference type="PANTHER" id="PTHR30329:SF21">
    <property type="entry name" value="LIPOPROTEIN YIAD-RELATED"/>
    <property type="match status" value="1"/>
</dbReference>
<evidence type="ECO:0000256" key="3">
    <source>
        <dbReference type="ARBA" id="ARBA00023237"/>
    </source>
</evidence>
<dbReference type="PANTHER" id="PTHR30329">
    <property type="entry name" value="STATOR ELEMENT OF FLAGELLAR MOTOR COMPLEX"/>
    <property type="match status" value="1"/>
</dbReference>
<dbReference type="AlphaFoldDB" id="A0A839HFT7"/>
<dbReference type="PRINTS" id="PR01021">
    <property type="entry name" value="OMPADOMAIN"/>
</dbReference>
<evidence type="ECO:0000313" key="7">
    <source>
        <dbReference type="Proteomes" id="UP000548632"/>
    </source>
</evidence>
<proteinExistence type="predicted"/>
<dbReference type="Proteomes" id="UP000548632">
    <property type="component" value="Unassembled WGS sequence"/>
</dbReference>